<organism evidence="7 8">
    <name type="scientific">Coccomyxa subellipsoidea (strain C-169)</name>
    <name type="common">Green microalga</name>
    <dbReference type="NCBI Taxonomy" id="574566"/>
    <lineage>
        <taxon>Eukaryota</taxon>
        <taxon>Viridiplantae</taxon>
        <taxon>Chlorophyta</taxon>
        <taxon>core chlorophytes</taxon>
        <taxon>Trebouxiophyceae</taxon>
        <taxon>Trebouxiophyceae incertae sedis</taxon>
        <taxon>Coccomyxaceae</taxon>
        <taxon>Coccomyxa</taxon>
        <taxon>Coccomyxa subellipsoidea</taxon>
    </lineage>
</organism>
<feature type="transmembrane region" description="Helical" evidence="6">
    <location>
        <begin position="413"/>
        <end position="439"/>
    </location>
</feature>
<dbReference type="Proteomes" id="UP000007264">
    <property type="component" value="Unassembled WGS sequence"/>
</dbReference>
<accession>I0Z6T4</accession>
<dbReference type="PANTHER" id="PTHR48043:SF145">
    <property type="entry name" value="FI06409P-RELATED"/>
    <property type="match status" value="1"/>
</dbReference>
<dbReference type="FunFam" id="3.40.50.2000:FF:000021">
    <property type="entry name" value="UDP-glucuronosyltransferase"/>
    <property type="match status" value="1"/>
</dbReference>
<sequence length="455" mass="49169">MLLYQVVAAQSDADAFAKLDWSGMEIETYTAAYNQSDWRDQARKARFKDPIQGGLEAEFGADVLFGDWAYYCTPALSEMLKLPRVTVSNIPILDPVHTTWDRSTGRRMHASNMLAYTPQVGTGFPSAMSFAQRVENVITYAVASLIDWVAFHRMIYKPMGARHGIDLGTPEALSRGVMHLFNVDFALEFPRKLPPNVKLVGPLMPEPPKPLPADLEEFVGGSAEAGAVYVSLGTVCSIGAQEFRELAAALSALPSRVIWKVGADDLPQGVSLASLGLADNVKWAPQNDVLGHSKMRAFLTHGGVNGLYEAAYHGVPIAGIPLIADQKDNVAKAVHRGFGLAVDPHGCLTAARIGGALRRLLAEPGFRAAAAKLSRRLRSRPRTPAQEAADWVQHVIDTEGEPYLQTPEDTIPLASLLLLDVFAFFTVATLAPLGIAWAVGSRLLAARRAPKAKAA</sequence>
<reference evidence="7 8" key="1">
    <citation type="journal article" date="2012" name="Genome Biol.">
        <title>The genome of the polar eukaryotic microalga coccomyxa subellipsoidea reveals traits of cold adaptation.</title>
        <authorList>
            <person name="Blanc G."/>
            <person name="Agarkova I."/>
            <person name="Grimwood J."/>
            <person name="Kuo A."/>
            <person name="Brueggeman A."/>
            <person name="Dunigan D."/>
            <person name="Gurnon J."/>
            <person name="Ladunga I."/>
            <person name="Lindquist E."/>
            <person name="Lucas S."/>
            <person name="Pangilinan J."/>
            <person name="Proschold T."/>
            <person name="Salamov A."/>
            <person name="Schmutz J."/>
            <person name="Weeks D."/>
            <person name="Yamada T."/>
            <person name="Claverie J.M."/>
            <person name="Grigoriev I."/>
            <person name="Van Etten J."/>
            <person name="Lomsadze A."/>
            <person name="Borodovsky M."/>
        </authorList>
    </citation>
    <scope>NUCLEOTIDE SEQUENCE [LARGE SCALE GENOMIC DNA]</scope>
    <source>
        <strain evidence="7 8">C-169</strain>
    </source>
</reference>
<dbReference type="RefSeq" id="XP_005650897.1">
    <property type="nucleotide sequence ID" value="XM_005650840.1"/>
</dbReference>
<dbReference type="eggNOG" id="KOG1192">
    <property type="taxonomic scope" value="Eukaryota"/>
</dbReference>
<dbReference type="InterPro" id="IPR050271">
    <property type="entry name" value="UDP-glycosyltransferase"/>
</dbReference>
<dbReference type="Pfam" id="PF00201">
    <property type="entry name" value="UDPGT"/>
    <property type="match status" value="1"/>
</dbReference>
<evidence type="ECO:0000256" key="1">
    <source>
        <dbReference type="ARBA" id="ARBA00009995"/>
    </source>
</evidence>
<dbReference type="KEGG" id="csl:COCSUDRAFT_46052"/>
<dbReference type="InterPro" id="IPR002213">
    <property type="entry name" value="UDP_glucos_trans"/>
</dbReference>
<keyword evidence="6" id="KW-0472">Membrane</keyword>
<dbReference type="GeneID" id="17044363"/>
<evidence type="ECO:0000256" key="5">
    <source>
        <dbReference type="RuleBase" id="RU362057"/>
    </source>
</evidence>
<dbReference type="Gene3D" id="3.40.50.2000">
    <property type="entry name" value="Glycogen Phosphorylase B"/>
    <property type="match status" value="1"/>
</dbReference>
<dbReference type="PANTHER" id="PTHR48043">
    <property type="entry name" value="EG:EG0003.4 PROTEIN-RELATED"/>
    <property type="match status" value="1"/>
</dbReference>
<evidence type="ECO:0000313" key="7">
    <source>
        <dbReference type="EMBL" id="EIE26353.1"/>
    </source>
</evidence>
<dbReference type="PROSITE" id="PS00375">
    <property type="entry name" value="UDPGT"/>
    <property type="match status" value="1"/>
</dbReference>
<dbReference type="CDD" id="cd03784">
    <property type="entry name" value="GT1_Gtf-like"/>
    <property type="match status" value="1"/>
</dbReference>
<evidence type="ECO:0000313" key="8">
    <source>
        <dbReference type="Proteomes" id="UP000007264"/>
    </source>
</evidence>
<dbReference type="STRING" id="574566.I0Z6T4"/>
<dbReference type="OrthoDB" id="550202at2759"/>
<gene>
    <name evidence="7" type="ORF">COCSUDRAFT_46052</name>
</gene>
<dbReference type="AlphaFoldDB" id="I0Z6T4"/>
<keyword evidence="6" id="KW-0812">Transmembrane</keyword>
<evidence type="ECO:0000256" key="6">
    <source>
        <dbReference type="SAM" id="Phobius"/>
    </source>
</evidence>
<keyword evidence="3 4" id="KW-0808">Transferase</keyword>
<keyword evidence="2 4" id="KW-0328">Glycosyltransferase</keyword>
<dbReference type="SUPFAM" id="SSF53756">
    <property type="entry name" value="UDP-Glycosyltransferase/glycogen phosphorylase"/>
    <property type="match status" value="1"/>
</dbReference>
<protein>
    <recommendedName>
        <fullName evidence="5">Glycosyltransferase</fullName>
        <ecNumber evidence="5">2.4.1.-</ecNumber>
    </recommendedName>
</protein>
<comment type="caution">
    <text evidence="7">The sequence shown here is derived from an EMBL/GenBank/DDBJ whole genome shotgun (WGS) entry which is preliminary data.</text>
</comment>
<keyword evidence="8" id="KW-1185">Reference proteome</keyword>
<name>I0Z6T4_COCSC</name>
<evidence type="ECO:0000256" key="4">
    <source>
        <dbReference type="RuleBase" id="RU003718"/>
    </source>
</evidence>
<dbReference type="InterPro" id="IPR035595">
    <property type="entry name" value="UDP_glycos_trans_CS"/>
</dbReference>
<proteinExistence type="inferred from homology"/>
<evidence type="ECO:0000256" key="3">
    <source>
        <dbReference type="ARBA" id="ARBA00022679"/>
    </source>
</evidence>
<dbReference type="EC" id="2.4.1.-" evidence="5"/>
<comment type="similarity">
    <text evidence="1 4">Belongs to the UDP-glycosyltransferase family.</text>
</comment>
<dbReference type="GO" id="GO:0008194">
    <property type="term" value="F:UDP-glycosyltransferase activity"/>
    <property type="evidence" value="ECO:0007669"/>
    <property type="project" value="InterPro"/>
</dbReference>
<evidence type="ECO:0000256" key="2">
    <source>
        <dbReference type="ARBA" id="ARBA00022676"/>
    </source>
</evidence>
<keyword evidence="6" id="KW-1133">Transmembrane helix</keyword>
<dbReference type="EMBL" id="AGSI01000002">
    <property type="protein sequence ID" value="EIE26353.1"/>
    <property type="molecule type" value="Genomic_DNA"/>
</dbReference>